<dbReference type="InterPro" id="IPR003680">
    <property type="entry name" value="Flavodoxin_fold"/>
</dbReference>
<feature type="domain" description="Flavodoxin-like fold" evidence="3">
    <location>
        <begin position="1"/>
        <end position="189"/>
    </location>
</feature>
<keyword evidence="2" id="KW-0560">Oxidoreductase</keyword>
<dbReference type="GO" id="GO:0003955">
    <property type="term" value="F:NAD(P)H dehydrogenase (quinone) activity"/>
    <property type="evidence" value="ECO:0007669"/>
    <property type="project" value="TreeGrafter"/>
</dbReference>
<dbReference type="Gene3D" id="3.40.50.360">
    <property type="match status" value="1"/>
</dbReference>
<reference evidence="4" key="1">
    <citation type="submission" date="2020-04" db="EMBL/GenBank/DDBJ databases">
        <title>Deep metagenomics examines the oral microbiome during advanced dental caries in children, revealing novel taxa and co-occurrences with host molecules.</title>
        <authorList>
            <person name="Baker J.L."/>
            <person name="Morton J.T."/>
            <person name="Dinis M."/>
            <person name="Alvarez R."/>
            <person name="Tran N.C."/>
            <person name="Knight R."/>
            <person name="Edlund A."/>
        </authorList>
    </citation>
    <scope>NUCLEOTIDE SEQUENCE</scope>
    <source>
        <strain evidence="4">JCVI_23_bin.16</strain>
    </source>
</reference>
<comment type="caution">
    <text evidence="4">The sequence shown here is derived from an EMBL/GenBank/DDBJ whole genome shotgun (WGS) entry which is preliminary data.</text>
</comment>
<evidence type="ECO:0000313" key="4">
    <source>
        <dbReference type="EMBL" id="MBF0935330.1"/>
    </source>
</evidence>
<dbReference type="Proteomes" id="UP000757900">
    <property type="component" value="Unassembled WGS sequence"/>
</dbReference>
<dbReference type="GO" id="GO:0005829">
    <property type="term" value="C:cytosol"/>
    <property type="evidence" value="ECO:0007669"/>
    <property type="project" value="TreeGrafter"/>
</dbReference>
<sequence>MKVLIVYAYPNHQGLNAQILARVQAGLAGRHEVKTLDLYQEHKEKGFDPCLVFDQDHQRRDLDKDPQMAPYRDLVTWADHLIFIYPIWWGGMPAILKGFVDRVLVKGFAYDYSDNPIPQALLKGRTGWVITTHDTVGFFARLFMQDYGRVLARHILRMVGIRPVQQSQLAYVRGSKPEKIAAFLDKVQAQAARL</sequence>
<evidence type="ECO:0000256" key="2">
    <source>
        <dbReference type="ARBA" id="ARBA00023002"/>
    </source>
</evidence>
<dbReference type="EMBL" id="JABZFV010000196">
    <property type="protein sequence ID" value="MBF0935330.1"/>
    <property type="molecule type" value="Genomic_DNA"/>
</dbReference>
<dbReference type="InterPro" id="IPR051545">
    <property type="entry name" value="NAD(P)H_dehydrogenase_qn"/>
</dbReference>
<protein>
    <submittedName>
        <fullName evidence="4">NAD(P)H-dependent oxidoreductase</fullName>
    </submittedName>
</protein>
<dbReference type="PANTHER" id="PTHR10204">
    <property type="entry name" value="NAD P H OXIDOREDUCTASE-RELATED"/>
    <property type="match status" value="1"/>
</dbReference>
<organism evidence="4 5">
    <name type="scientific">Abiotrophia defectiva</name>
    <name type="common">Streptococcus defectivus</name>
    <dbReference type="NCBI Taxonomy" id="46125"/>
    <lineage>
        <taxon>Bacteria</taxon>
        <taxon>Bacillati</taxon>
        <taxon>Bacillota</taxon>
        <taxon>Bacilli</taxon>
        <taxon>Lactobacillales</taxon>
        <taxon>Aerococcaceae</taxon>
        <taxon>Abiotrophia</taxon>
    </lineage>
</organism>
<name>A0A929QTY9_ABIDE</name>
<dbReference type="InterPro" id="IPR029039">
    <property type="entry name" value="Flavoprotein-like_sf"/>
</dbReference>
<dbReference type="SUPFAM" id="SSF52218">
    <property type="entry name" value="Flavoproteins"/>
    <property type="match status" value="1"/>
</dbReference>
<comment type="similarity">
    <text evidence="1">Belongs to the NAD(P)H dehydrogenase (quinone) family.</text>
</comment>
<accession>A0A929QTY9</accession>
<evidence type="ECO:0000256" key="1">
    <source>
        <dbReference type="ARBA" id="ARBA00006252"/>
    </source>
</evidence>
<evidence type="ECO:0000259" key="3">
    <source>
        <dbReference type="Pfam" id="PF02525"/>
    </source>
</evidence>
<evidence type="ECO:0000313" key="5">
    <source>
        <dbReference type="Proteomes" id="UP000757900"/>
    </source>
</evidence>
<dbReference type="PANTHER" id="PTHR10204:SF34">
    <property type="entry name" value="NAD(P)H DEHYDROGENASE [QUINONE] 1 ISOFORM 1"/>
    <property type="match status" value="1"/>
</dbReference>
<dbReference type="Pfam" id="PF02525">
    <property type="entry name" value="Flavodoxin_2"/>
    <property type="match status" value="1"/>
</dbReference>
<gene>
    <name evidence="4" type="ORF">HXK00_06805</name>
</gene>
<dbReference type="AlphaFoldDB" id="A0A929QTY9"/>
<proteinExistence type="inferred from homology"/>